<sequence>MIRREKFTEVKILQNKTIAVEGGLTQIKQALEQAGFTTVAMDQQGNQGDFRNASMIVVSGMNDNLMGIQDTDTKAPVISAAGLTAEEVVRIAKERLH</sequence>
<accession>A0A7G6E552</accession>
<proteinExistence type="predicted"/>
<keyword evidence="2" id="KW-1185">Reference proteome</keyword>
<organism evidence="1 2">
    <name type="scientific">Thermanaerosceptrum fracticalcis</name>
    <dbReference type="NCBI Taxonomy" id="1712410"/>
    <lineage>
        <taxon>Bacteria</taxon>
        <taxon>Bacillati</taxon>
        <taxon>Bacillota</taxon>
        <taxon>Clostridia</taxon>
        <taxon>Eubacteriales</taxon>
        <taxon>Peptococcaceae</taxon>
        <taxon>Thermanaerosceptrum</taxon>
    </lineage>
</organism>
<name>A0A7G6E552_THEFR</name>
<dbReference type="AlphaFoldDB" id="A0A7G6E552"/>
<evidence type="ECO:0008006" key="3">
    <source>
        <dbReference type="Google" id="ProtNLM"/>
    </source>
</evidence>
<evidence type="ECO:0000313" key="2">
    <source>
        <dbReference type="Proteomes" id="UP000515847"/>
    </source>
</evidence>
<dbReference type="EMBL" id="CP045798">
    <property type="protein sequence ID" value="QNB47206.1"/>
    <property type="molecule type" value="Genomic_DNA"/>
</dbReference>
<gene>
    <name evidence="1" type="ORF">BR63_13395</name>
</gene>
<dbReference type="KEGG" id="tfr:BR63_13395"/>
<protein>
    <recommendedName>
        <fullName evidence="3">YkuS family protein</fullName>
    </recommendedName>
</protein>
<evidence type="ECO:0000313" key="1">
    <source>
        <dbReference type="EMBL" id="QNB47206.1"/>
    </source>
</evidence>
<dbReference type="InterPro" id="IPR005370">
    <property type="entry name" value="UPF0180"/>
</dbReference>
<dbReference type="Pfam" id="PF03698">
    <property type="entry name" value="UPF0180"/>
    <property type="match status" value="1"/>
</dbReference>
<reference evidence="1 2" key="1">
    <citation type="journal article" date="2019" name="Front. Microbiol.">
        <title>Thermoanaerosceptrum fracticalcis gen. nov. sp. nov., a Novel Fumarate-Fermenting Microorganism From a Deep Fractured Carbonate Aquifer of the US Great Basin.</title>
        <authorList>
            <person name="Hamilton-Brehm S.D."/>
            <person name="Stewart L.E."/>
            <person name="Zavarin M."/>
            <person name="Caldwell M."/>
            <person name="Lawson P.A."/>
            <person name="Onstott T.C."/>
            <person name="Grzymski J."/>
            <person name="Neveux I."/>
            <person name="Lollar B.S."/>
            <person name="Russell C.E."/>
            <person name="Moser D.P."/>
        </authorList>
    </citation>
    <scope>NUCLEOTIDE SEQUENCE [LARGE SCALE GENOMIC DNA]</scope>
    <source>
        <strain evidence="1 2">DRI-13</strain>
    </source>
</reference>
<dbReference type="Proteomes" id="UP000515847">
    <property type="component" value="Chromosome"/>
</dbReference>